<keyword evidence="5" id="KW-1185">Reference proteome</keyword>
<comment type="caution">
    <text evidence="4">The sequence shown here is derived from an EMBL/GenBank/DDBJ whole genome shotgun (WGS) entry which is preliminary data.</text>
</comment>
<dbReference type="Gene3D" id="3.30.70.360">
    <property type="match status" value="1"/>
</dbReference>
<keyword evidence="2" id="KW-0170">Cobalt</keyword>
<evidence type="ECO:0000313" key="5">
    <source>
        <dbReference type="Proteomes" id="UP000256763"/>
    </source>
</evidence>
<evidence type="ECO:0000313" key="4">
    <source>
        <dbReference type="EMBL" id="RFA34591.1"/>
    </source>
</evidence>
<keyword evidence="1" id="KW-0378">Hydrolase</keyword>
<reference evidence="5" key="1">
    <citation type="submission" date="2017-05" db="EMBL/GenBank/DDBJ databases">
        <authorList>
            <person name="Sharma S."/>
            <person name="Sidhu C."/>
            <person name="Pinnaka A.K."/>
        </authorList>
    </citation>
    <scope>NUCLEOTIDE SEQUENCE [LARGE SCALE GENOMIC DNA]</scope>
    <source>
        <strain evidence="5">AK93</strain>
    </source>
</reference>
<dbReference type="SUPFAM" id="SSF53187">
    <property type="entry name" value="Zn-dependent exopeptidases"/>
    <property type="match status" value="1"/>
</dbReference>
<dbReference type="Pfam" id="PF07687">
    <property type="entry name" value="M20_dimer"/>
    <property type="match status" value="1"/>
</dbReference>
<accession>A0A3E0WR11</accession>
<evidence type="ECO:0000256" key="2">
    <source>
        <dbReference type="ARBA" id="ARBA00023285"/>
    </source>
</evidence>
<name>A0A3E0WR11_9GAMM</name>
<dbReference type="InterPro" id="IPR011650">
    <property type="entry name" value="Peptidase_M20_dimer"/>
</dbReference>
<dbReference type="GO" id="GO:0016787">
    <property type="term" value="F:hydrolase activity"/>
    <property type="evidence" value="ECO:0007669"/>
    <property type="project" value="UniProtKB-KW"/>
</dbReference>
<evidence type="ECO:0000256" key="1">
    <source>
        <dbReference type="ARBA" id="ARBA00022801"/>
    </source>
</evidence>
<organism evidence="4 5">
    <name type="scientific">Alkalilimnicola ehrlichii</name>
    <dbReference type="NCBI Taxonomy" id="351052"/>
    <lineage>
        <taxon>Bacteria</taxon>
        <taxon>Pseudomonadati</taxon>
        <taxon>Pseudomonadota</taxon>
        <taxon>Gammaproteobacteria</taxon>
        <taxon>Chromatiales</taxon>
        <taxon>Ectothiorhodospiraceae</taxon>
        <taxon>Alkalilimnicola</taxon>
    </lineage>
</organism>
<gene>
    <name evidence="4" type="ORF">CAL65_14595</name>
</gene>
<dbReference type="EMBL" id="NFZW01000015">
    <property type="protein sequence ID" value="RFA34591.1"/>
    <property type="molecule type" value="Genomic_DNA"/>
</dbReference>
<sequence length="338" mass="35936">MPGAPAPRPNIRAEAVYAAGLPAVIFSVHVDVVPPANHPEPWSGRFDGTRVHGRGSADTKCNIVMLLEAMHAMQELGITPRANVLLDLVTDEEAGGNGALSALLHGVEAQEAVVLEPTSLRVYHGHRGCVGFEVVATSSAGHMGTAQGTSPIDDCLGVVQRLRELEARWLVEARDVPGFSDLERPLQLNLSGIHADAWHGSTPTECKLRASLGFLPSKSREEAQAEIAAAVLGASDADRLDLRWVGIRNEAFIGDANAGAATRLRRAAYEVGGIESQPQAWCVSCDARHYARLAGAETVVFGSGDLEQAHTDSESVEVDQVVLGAAVLVYYLSDMRSI</sequence>
<protein>
    <recommendedName>
        <fullName evidence="3">Peptidase M20 dimerisation domain-containing protein</fullName>
    </recommendedName>
</protein>
<dbReference type="AlphaFoldDB" id="A0A3E0WR11"/>
<dbReference type="PANTHER" id="PTHR43808:SF25">
    <property type="entry name" value="PEPTIDASE M20 DIMERISATION DOMAIN-CONTAINING PROTEIN"/>
    <property type="match status" value="1"/>
</dbReference>
<dbReference type="PANTHER" id="PTHR43808">
    <property type="entry name" value="ACETYLORNITHINE DEACETYLASE"/>
    <property type="match status" value="1"/>
</dbReference>
<dbReference type="OrthoDB" id="3665926at2"/>
<feature type="domain" description="Peptidase M20 dimerisation" evidence="3">
    <location>
        <begin position="125"/>
        <end position="231"/>
    </location>
</feature>
<dbReference type="Gene3D" id="3.40.630.10">
    <property type="entry name" value="Zn peptidases"/>
    <property type="match status" value="1"/>
</dbReference>
<evidence type="ECO:0000259" key="3">
    <source>
        <dbReference type="Pfam" id="PF07687"/>
    </source>
</evidence>
<proteinExistence type="predicted"/>
<dbReference type="InterPro" id="IPR002933">
    <property type="entry name" value="Peptidase_M20"/>
</dbReference>
<dbReference type="InterPro" id="IPR050072">
    <property type="entry name" value="Peptidase_M20A"/>
</dbReference>
<dbReference type="Proteomes" id="UP000256763">
    <property type="component" value="Unassembled WGS sequence"/>
</dbReference>
<dbReference type="Pfam" id="PF01546">
    <property type="entry name" value="Peptidase_M20"/>
    <property type="match status" value="1"/>
</dbReference>